<dbReference type="Gene3D" id="3.30.450.20">
    <property type="entry name" value="PAS domain"/>
    <property type="match status" value="1"/>
</dbReference>
<dbReference type="SUPFAM" id="SSF55785">
    <property type="entry name" value="PYP-like sensor domain (PAS domain)"/>
    <property type="match status" value="1"/>
</dbReference>
<keyword evidence="8" id="KW-1185">Reference proteome</keyword>
<evidence type="ECO:0000256" key="3">
    <source>
        <dbReference type="SAM" id="Coils"/>
    </source>
</evidence>
<evidence type="ECO:0000259" key="6">
    <source>
        <dbReference type="PROSITE" id="PS50110"/>
    </source>
</evidence>
<name>A0A0J1B504_9TREE</name>
<dbReference type="EMBL" id="KQ087202">
    <property type="protein sequence ID" value="KLT42774.1"/>
    <property type="molecule type" value="Genomic_DNA"/>
</dbReference>
<accession>A0A0J1B504</accession>
<protein>
    <recommendedName>
        <fullName evidence="9">Histidine kinase</fullName>
    </recommendedName>
</protein>
<gene>
    <name evidence="7" type="ORF">CC85DRAFT_327998</name>
</gene>
<feature type="domain" description="Response regulatory" evidence="6">
    <location>
        <begin position="1469"/>
        <end position="1596"/>
    </location>
</feature>
<dbReference type="SUPFAM" id="SSF52172">
    <property type="entry name" value="CheY-like"/>
    <property type="match status" value="2"/>
</dbReference>
<dbReference type="STRING" id="879819.A0A0J1B504"/>
<dbReference type="CDD" id="cd00082">
    <property type="entry name" value="HisKA"/>
    <property type="match status" value="1"/>
</dbReference>
<dbReference type="CDD" id="cd00130">
    <property type="entry name" value="PAS"/>
    <property type="match status" value="1"/>
</dbReference>
<evidence type="ECO:0000259" key="5">
    <source>
        <dbReference type="PROSITE" id="PS50109"/>
    </source>
</evidence>
<dbReference type="GeneID" id="28987244"/>
<feature type="region of interest" description="Disordered" evidence="4">
    <location>
        <begin position="200"/>
        <end position="225"/>
    </location>
</feature>
<dbReference type="PANTHER" id="PTHR43547">
    <property type="entry name" value="TWO-COMPONENT HISTIDINE KINASE"/>
    <property type="match status" value="1"/>
</dbReference>
<reference evidence="7 8" key="1">
    <citation type="submission" date="2015-03" db="EMBL/GenBank/DDBJ databases">
        <title>Genomics and transcriptomics of the oil-accumulating basidiomycete yeast T. oleaginosus allow insights into substrate utilization and the diverse evolutionary trajectories of mating systems in fungi.</title>
        <authorList>
            <consortium name="DOE Joint Genome Institute"/>
            <person name="Kourist R."/>
            <person name="Kracht O."/>
            <person name="Bracharz F."/>
            <person name="Lipzen A."/>
            <person name="Nolan M."/>
            <person name="Ohm R."/>
            <person name="Grigoriev I."/>
            <person name="Sun S."/>
            <person name="Heitman J."/>
            <person name="Bruck T."/>
            <person name="Nowrousian M."/>
        </authorList>
    </citation>
    <scope>NUCLEOTIDE SEQUENCE [LARGE SCALE GENOMIC DNA]</scope>
    <source>
        <strain evidence="7 8">IBC0246</strain>
    </source>
</reference>
<evidence type="ECO:0008006" key="9">
    <source>
        <dbReference type="Google" id="ProtNLM"/>
    </source>
</evidence>
<evidence type="ECO:0000256" key="1">
    <source>
        <dbReference type="ARBA" id="ARBA00022553"/>
    </source>
</evidence>
<feature type="domain" description="Histidine kinase" evidence="5">
    <location>
        <begin position="1188"/>
        <end position="1449"/>
    </location>
</feature>
<feature type="coiled-coil region" evidence="3">
    <location>
        <begin position="1148"/>
        <end position="1186"/>
    </location>
</feature>
<dbReference type="SMART" id="SM00091">
    <property type="entry name" value="PAS"/>
    <property type="match status" value="1"/>
</dbReference>
<keyword evidence="1 2" id="KW-0597">Phosphoprotein</keyword>
<dbReference type="Gene3D" id="3.30.565.10">
    <property type="entry name" value="Histidine kinase-like ATPase, C-terminal domain"/>
    <property type="match status" value="2"/>
</dbReference>
<dbReference type="InterPro" id="IPR005467">
    <property type="entry name" value="His_kinase_dom"/>
</dbReference>
<evidence type="ECO:0000256" key="4">
    <source>
        <dbReference type="SAM" id="MobiDB-lite"/>
    </source>
</evidence>
<dbReference type="CDD" id="cd00156">
    <property type="entry name" value="REC"/>
    <property type="match status" value="1"/>
</dbReference>
<dbReference type="InterPro" id="IPR011006">
    <property type="entry name" value="CheY-like_superfamily"/>
</dbReference>
<evidence type="ECO:0000313" key="7">
    <source>
        <dbReference type="EMBL" id="KLT42774.1"/>
    </source>
</evidence>
<dbReference type="SUPFAM" id="SSF55874">
    <property type="entry name" value="ATPase domain of HSP90 chaperone/DNA topoisomerase II/histidine kinase"/>
    <property type="match status" value="2"/>
</dbReference>
<dbReference type="Gene3D" id="1.10.287.130">
    <property type="match status" value="1"/>
</dbReference>
<dbReference type="SUPFAM" id="SSF47384">
    <property type="entry name" value="Homodimeric domain of signal transducing histidine kinase"/>
    <property type="match status" value="1"/>
</dbReference>
<dbReference type="InterPro" id="IPR003661">
    <property type="entry name" value="HisK_dim/P_dom"/>
</dbReference>
<proteinExistence type="predicted"/>
<dbReference type="Pfam" id="PF00072">
    <property type="entry name" value="Response_reg"/>
    <property type="match status" value="2"/>
</dbReference>
<feature type="domain" description="Response regulatory" evidence="6">
    <location>
        <begin position="908"/>
        <end position="1026"/>
    </location>
</feature>
<dbReference type="InterPro" id="IPR000014">
    <property type="entry name" value="PAS"/>
</dbReference>
<organism evidence="7 8">
    <name type="scientific">Cutaneotrichosporon oleaginosum</name>
    <dbReference type="NCBI Taxonomy" id="879819"/>
    <lineage>
        <taxon>Eukaryota</taxon>
        <taxon>Fungi</taxon>
        <taxon>Dikarya</taxon>
        <taxon>Basidiomycota</taxon>
        <taxon>Agaricomycotina</taxon>
        <taxon>Tremellomycetes</taxon>
        <taxon>Trichosporonales</taxon>
        <taxon>Trichosporonaceae</taxon>
        <taxon>Cutaneotrichosporon</taxon>
    </lineage>
</organism>
<dbReference type="InterPro" id="IPR036097">
    <property type="entry name" value="HisK_dim/P_sf"/>
</dbReference>
<feature type="modified residue" description="4-aspartylphosphate" evidence="2">
    <location>
        <position position="960"/>
    </location>
</feature>
<dbReference type="PRINTS" id="PR00344">
    <property type="entry name" value="BCTRLSENSOR"/>
</dbReference>
<dbReference type="Gene3D" id="3.40.50.2300">
    <property type="match status" value="2"/>
</dbReference>
<dbReference type="Pfam" id="PF02518">
    <property type="entry name" value="HATPase_c"/>
    <property type="match status" value="2"/>
</dbReference>
<feature type="domain" description="Histidine kinase" evidence="5">
    <location>
        <begin position="631"/>
        <end position="838"/>
    </location>
</feature>
<dbReference type="PANTHER" id="PTHR43547:SF2">
    <property type="entry name" value="HYBRID SIGNAL TRANSDUCTION HISTIDINE KINASE C"/>
    <property type="match status" value="1"/>
</dbReference>
<dbReference type="SMART" id="SM00448">
    <property type="entry name" value="REC"/>
    <property type="match status" value="2"/>
</dbReference>
<sequence>MLAGVSGLPTPDADDDCRSARTPKPGEHAAFATLEDAGIDLAALPLPYLDNYPYPAFVLVPGVPVNKEKHGGTFSLHNIQLLSPIWSNPCWRRISGGCENLLECLSAESARRLSFWLSGAFGAFTSTSWSARRAEHADENNPMCAPPTVTLEFELGARTRLTLAKTLFPLYQTGPDGRSLISTHILAVITATPHGRLEFAPRPLPSPALSTDSGPTSSSAVPAEAPADEQGKLLYLRHDGSWAPRRQRTGRVSSCNSLLETNDWARSPLGPREQWPTSLQLVVSFVMNIPFPGSMWWGEDMCLVYNQLYAEALPNHPHPFGQTGTASWAELWPALGSLSELVLNGTPVAKEDGGYTSDVAETDLCLVADADGHVREMYRLNIWVPIKSGKRTEALIHLWDDRTTKVVSGRRALLLYTLSERASTCRTVGDFDRAVLETVEPNPRDLPFALLYHVERTKTDAAGPRERTFVRLRYAGGVGVPHEHPAAPLSLDVPMALPDGEDAGSPQPRTQTALVSEPWPFAEAIETGKPVFVPDCSGIVEGFPVRVWDELPTSAIVIPIVRFTDADLPSTVMVVGLSDRLPWDGVYQQFLRELRLELASHYAAVKTHEDLLARRREGAARAAVQNLSFAALRHELAAMLGLIAGPLDDALDATADGPARTALETSRRNLLRFARGLSALTEMSSIDSRRIKGSFSPVNFGKLVGSAAQTFRPPPDIDYLIECDTGPHDVFVDRDKLERVLFTLVGNAFRFTSSGQVRVRVFYEGQAAVLAVEDTGVGMDGRTLALLNSPLTVQEGIDARLVSLTHAITLARMHGGSLHAECPPTGGSRVTLTLPLGSDHLPHECVNVPLGPIDVLKAFHQSVMDDLAHCQWGWVGSAVPPDPARSFQRAIEGGEELPVSVQIDPEDVVLIVDATLEMRQYLRGIFAPFCHVVEVTSAADALKHMEESALDKAPDLVIADAHLSGMSGFDLVAALRQGSRLQQMLPVIMMTGSREEALPEVAYGADDYLARPFGARELITRAHMQLQLGKKRRALEAAYAQRTQELRILNDAIPVGIYRTTADGWFVYANAMWYELTGYPRGRQVVNWGDYVVEADKETVRQRWSEFLSGPARSVHGEVRFVSGRVCSYTSLRLDGIAGAPTGILGCVVDITDRIKNEELQKQRVEEALRRQAEAEEAKRQQEELIDITSHEIRNPISNMMQCASLVRGNLLKLQGELTRIGYAAPALAAIEDDLEALQNIYNCGLTQERISNDVLSLGKLQLGRLEIFHVATDIVRETSKLVGVFQAEAKMNLVDLSLDIGTGFEDMGVRAVMIDPVRYSQIVTNLVSNAIRFTSNSPQRRVRVMLDIGASPPDEGTTTKPSRTAASNGPLYLFCSVSDTGPGMTPAERATLFQRFSQASAKTHTVFGGSGLGLFVCRKITERMGGRIDVESHVGQGSRFQFFLRVERAAAPATPPGLVSGKREVSAHVLVVEDNVLNCKVLDRQFSKVGIRVESVGNGLEALGRLTKSQAPGATDDERFDVVLMDLEMPIMDGYTATRRLREAEAVGSVLPTAVIAFTGNARHAQIGEKMADFDDVVVKPYRIHEMLDQIERAVREGPKRRPLRHAVNGRA</sequence>
<feature type="modified residue" description="4-aspartylphosphate" evidence="2">
    <location>
        <position position="1527"/>
    </location>
</feature>
<dbReference type="CDD" id="cd17546">
    <property type="entry name" value="REC_hyHK_CKI1_RcsC-like"/>
    <property type="match status" value="1"/>
</dbReference>
<evidence type="ECO:0000256" key="2">
    <source>
        <dbReference type="PROSITE-ProRule" id="PRU00169"/>
    </source>
</evidence>
<feature type="compositionally biased region" description="Polar residues" evidence="4">
    <location>
        <begin position="208"/>
        <end position="220"/>
    </location>
</feature>
<dbReference type="GO" id="GO:0000155">
    <property type="term" value="F:phosphorelay sensor kinase activity"/>
    <property type="evidence" value="ECO:0007669"/>
    <property type="project" value="InterPro"/>
</dbReference>
<dbReference type="InterPro" id="IPR003594">
    <property type="entry name" value="HATPase_dom"/>
</dbReference>
<dbReference type="InterPro" id="IPR001789">
    <property type="entry name" value="Sig_transdc_resp-reg_receiver"/>
</dbReference>
<dbReference type="Proteomes" id="UP000053611">
    <property type="component" value="Unassembled WGS sequence"/>
</dbReference>
<dbReference type="RefSeq" id="XP_018279265.1">
    <property type="nucleotide sequence ID" value="XM_018426641.1"/>
</dbReference>
<dbReference type="PROSITE" id="PS50110">
    <property type="entry name" value="RESPONSE_REGULATORY"/>
    <property type="match status" value="2"/>
</dbReference>
<dbReference type="InterPro" id="IPR035965">
    <property type="entry name" value="PAS-like_dom_sf"/>
</dbReference>
<dbReference type="OrthoDB" id="60033at2759"/>
<keyword evidence="3" id="KW-0175">Coiled coil</keyword>
<evidence type="ECO:0000313" key="8">
    <source>
        <dbReference type="Proteomes" id="UP000053611"/>
    </source>
</evidence>
<dbReference type="PROSITE" id="PS50109">
    <property type="entry name" value="HIS_KIN"/>
    <property type="match status" value="2"/>
</dbReference>
<feature type="region of interest" description="Disordered" evidence="4">
    <location>
        <begin position="1"/>
        <end position="22"/>
    </location>
</feature>
<dbReference type="SMART" id="SM00387">
    <property type="entry name" value="HATPase_c"/>
    <property type="match status" value="2"/>
</dbReference>
<dbReference type="InterPro" id="IPR036890">
    <property type="entry name" value="HATPase_C_sf"/>
</dbReference>
<dbReference type="SMART" id="SM00388">
    <property type="entry name" value="HisKA"/>
    <property type="match status" value="2"/>
</dbReference>
<dbReference type="InterPro" id="IPR004358">
    <property type="entry name" value="Sig_transdc_His_kin-like_C"/>
</dbReference>